<accession>A0A183T1R6</accession>
<evidence type="ECO:0000313" key="3">
    <source>
        <dbReference type="Proteomes" id="UP000275846"/>
    </source>
</evidence>
<feature type="compositionally biased region" description="Low complexity" evidence="1">
    <location>
        <begin position="81"/>
        <end position="94"/>
    </location>
</feature>
<evidence type="ECO:0000313" key="4">
    <source>
        <dbReference type="WBParaSite" id="SSLN_0001081901-mRNA-1"/>
    </source>
</evidence>
<reference evidence="4" key="1">
    <citation type="submission" date="2016-06" db="UniProtKB">
        <authorList>
            <consortium name="WormBaseParasite"/>
        </authorList>
    </citation>
    <scope>IDENTIFICATION</scope>
</reference>
<feature type="compositionally biased region" description="Low complexity" evidence="1">
    <location>
        <begin position="52"/>
        <end position="63"/>
    </location>
</feature>
<dbReference type="Proteomes" id="UP000275846">
    <property type="component" value="Unassembled WGS sequence"/>
</dbReference>
<dbReference type="AlphaFoldDB" id="A0A183T1R6"/>
<evidence type="ECO:0000313" key="2">
    <source>
        <dbReference type="EMBL" id="VDL96799.1"/>
    </source>
</evidence>
<proteinExistence type="predicted"/>
<gene>
    <name evidence="2" type="ORF">SSLN_LOCUS10414</name>
</gene>
<dbReference type="OrthoDB" id="6287160at2759"/>
<dbReference type="WBParaSite" id="SSLN_0001081901-mRNA-1">
    <property type="protein sequence ID" value="SSLN_0001081901-mRNA-1"/>
    <property type="gene ID" value="SSLN_0001081901"/>
</dbReference>
<reference evidence="2 3" key="2">
    <citation type="submission" date="2018-11" db="EMBL/GenBank/DDBJ databases">
        <authorList>
            <consortium name="Pathogen Informatics"/>
        </authorList>
    </citation>
    <scope>NUCLEOTIDE SEQUENCE [LARGE SCALE GENOMIC DNA]</scope>
    <source>
        <strain evidence="2 3">NST_G2</strain>
    </source>
</reference>
<sequence>MSVLPSPSKNSALLGDISSTEYKREAASDLAVGQKSDNVEFGGGKTRSEYQPSSAANSPSSNNRRLRPRLAPGIPKSLQESSSTSHLTVSSSSTDARSPHGRKGTLTSAGSMPSLRVLPNQGGSSASRKVPEPLEGYILKGRKWPLKGYHKLSKGRYSARIDLANTFVTAEKAKLNIEIDASIVVYHLKFESQADFQHWLQAITEHRQFDQHQNAISAVKQGEARHPPPIEPIEKRTASPVGLSSYQLLNGQMEKAQAPLQSSASEQVSPVGKRVPVQLAPQSAMSSPQLREQMAQDNAMTSLLRAFHFLKKDYDHFCEVQDSLSKITTGRDVTGPSPTRTEFFSPMSTLNSPVPFVPEQSPDLLGHMRKASSLSSFHSAQTIVRKTSTGDSDLCGRLQTVLSDTNAAASALSESAKSFLEKAKSVMERLSQLPPDVNSHPNTVFRRSKPPIDRISADTHLAITDTLRQRDQTSYDVVPDGKCDTSVTSLCLWRAAPEEGVSGTYLLLLTKLR</sequence>
<evidence type="ECO:0000256" key="1">
    <source>
        <dbReference type="SAM" id="MobiDB-lite"/>
    </source>
</evidence>
<protein>
    <submittedName>
        <fullName evidence="4">PH domain-containing protein</fullName>
    </submittedName>
</protein>
<keyword evidence="3" id="KW-1185">Reference proteome</keyword>
<dbReference type="EMBL" id="UYSU01035856">
    <property type="protein sequence ID" value="VDL96799.1"/>
    <property type="molecule type" value="Genomic_DNA"/>
</dbReference>
<organism evidence="4">
    <name type="scientific">Schistocephalus solidus</name>
    <name type="common">Tapeworm</name>
    <dbReference type="NCBI Taxonomy" id="70667"/>
    <lineage>
        <taxon>Eukaryota</taxon>
        <taxon>Metazoa</taxon>
        <taxon>Spiralia</taxon>
        <taxon>Lophotrochozoa</taxon>
        <taxon>Platyhelminthes</taxon>
        <taxon>Cestoda</taxon>
        <taxon>Eucestoda</taxon>
        <taxon>Diphyllobothriidea</taxon>
        <taxon>Diphyllobothriidae</taxon>
        <taxon>Schistocephalus</taxon>
    </lineage>
</organism>
<name>A0A183T1R6_SCHSO</name>
<dbReference type="STRING" id="70667.A0A183T1R6"/>
<feature type="region of interest" description="Disordered" evidence="1">
    <location>
        <begin position="27"/>
        <end position="129"/>
    </location>
</feature>